<sequence length="188" mass="20826">MSTDGNCRIGEGEANVSVSEKNDVGCGSNGGLAEETNPDLLKNTPTNIRRLEDEIEQLRVDRSTLPRQEALLMVVMLDGTFASVWTELAASVPRSEIVGKGEYFRFGMRDSLAIEASFLQREEKLLSYWWKEYAECSEGPKGQTSSSTASDLREDPQTSELYAVEEERVGVPVKGGLYEVLTLSSYKE</sequence>
<evidence type="ECO:0000313" key="3">
    <source>
        <dbReference type="EMBL" id="KAJ8436423.1"/>
    </source>
</evidence>
<gene>
    <name evidence="3" type="ORF">Cgig2_013464</name>
</gene>
<keyword evidence="1" id="KW-0175">Coiled coil</keyword>
<accession>A0A9Q1QBS2</accession>
<evidence type="ECO:0000256" key="1">
    <source>
        <dbReference type="SAM" id="Coils"/>
    </source>
</evidence>
<reference evidence="3" key="1">
    <citation type="submission" date="2022-04" db="EMBL/GenBank/DDBJ databases">
        <title>Carnegiea gigantea Genome sequencing and assembly v2.</title>
        <authorList>
            <person name="Copetti D."/>
            <person name="Sanderson M.J."/>
            <person name="Burquez A."/>
            <person name="Wojciechowski M.F."/>
        </authorList>
    </citation>
    <scope>NUCLEOTIDE SEQUENCE</scope>
    <source>
        <strain evidence="3">SGP5-SGP5p</strain>
        <tissue evidence="3">Aerial part</tissue>
    </source>
</reference>
<dbReference type="Proteomes" id="UP001153076">
    <property type="component" value="Unassembled WGS sequence"/>
</dbReference>
<feature type="region of interest" description="Disordered" evidence="2">
    <location>
        <begin position="20"/>
        <end position="39"/>
    </location>
</feature>
<evidence type="ECO:0000313" key="4">
    <source>
        <dbReference type="Proteomes" id="UP001153076"/>
    </source>
</evidence>
<dbReference type="AlphaFoldDB" id="A0A9Q1QBS2"/>
<feature type="coiled-coil region" evidence="1">
    <location>
        <begin position="41"/>
        <end position="68"/>
    </location>
</feature>
<comment type="caution">
    <text evidence="3">The sequence shown here is derived from an EMBL/GenBank/DDBJ whole genome shotgun (WGS) entry which is preliminary data.</text>
</comment>
<keyword evidence="4" id="KW-1185">Reference proteome</keyword>
<protein>
    <submittedName>
        <fullName evidence="3">Uncharacterized protein</fullName>
    </submittedName>
</protein>
<proteinExistence type="predicted"/>
<name>A0A9Q1QBS2_9CARY</name>
<evidence type="ECO:0000256" key="2">
    <source>
        <dbReference type="SAM" id="MobiDB-lite"/>
    </source>
</evidence>
<organism evidence="3 4">
    <name type="scientific">Carnegiea gigantea</name>
    <dbReference type="NCBI Taxonomy" id="171969"/>
    <lineage>
        <taxon>Eukaryota</taxon>
        <taxon>Viridiplantae</taxon>
        <taxon>Streptophyta</taxon>
        <taxon>Embryophyta</taxon>
        <taxon>Tracheophyta</taxon>
        <taxon>Spermatophyta</taxon>
        <taxon>Magnoliopsida</taxon>
        <taxon>eudicotyledons</taxon>
        <taxon>Gunneridae</taxon>
        <taxon>Pentapetalae</taxon>
        <taxon>Caryophyllales</taxon>
        <taxon>Cactineae</taxon>
        <taxon>Cactaceae</taxon>
        <taxon>Cactoideae</taxon>
        <taxon>Echinocereeae</taxon>
        <taxon>Carnegiea</taxon>
    </lineage>
</organism>
<feature type="region of interest" description="Disordered" evidence="2">
    <location>
        <begin position="138"/>
        <end position="160"/>
    </location>
</feature>
<dbReference type="EMBL" id="JAKOGI010000344">
    <property type="protein sequence ID" value="KAJ8436423.1"/>
    <property type="molecule type" value="Genomic_DNA"/>
</dbReference>
<dbReference type="OrthoDB" id="431378at2759"/>